<dbReference type="Proteomes" id="UP000663848">
    <property type="component" value="Unassembled WGS sequence"/>
</dbReference>
<gene>
    <name evidence="1" type="ORF">QYT958_LOCUS37754</name>
</gene>
<accession>A0A822ACJ9</accession>
<protein>
    <submittedName>
        <fullName evidence="1">Uncharacterized protein</fullName>
    </submittedName>
</protein>
<comment type="caution">
    <text evidence="1">The sequence shown here is derived from an EMBL/GenBank/DDBJ whole genome shotgun (WGS) entry which is preliminary data.</text>
</comment>
<name>A0A822ACJ9_9BILA</name>
<dbReference type="AlphaFoldDB" id="A0A822ACJ9"/>
<organism evidence="1 2">
    <name type="scientific">Rotaria socialis</name>
    <dbReference type="NCBI Taxonomy" id="392032"/>
    <lineage>
        <taxon>Eukaryota</taxon>
        <taxon>Metazoa</taxon>
        <taxon>Spiralia</taxon>
        <taxon>Gnathifera</taxon>
        <taxon>Rotifera</taxon>
        <taxon>Eurotatoria</taxon>
        <taxon>Bdelloidea</taxon>
        <taxon>Philodinida</taxon>
        <taxon>Philodinidae</taxon>
        <taxon>Rotaria</taxon>
    </lineage>
</organism>
<evidence type="ECO:0000313" key="1">
    <source>
        <dbReference type="EMBL" id="CAF4997387.1"/>
    </source>
</evidence>
<reference evidence="1" key="1">
    <citation type="submission" date="2021-02" db="EMBL/GenBank/DDBJ databases">
        <authorList>
            <person name="Nowell W R."/>
        </authorList>
    </citation>
    <scope>NUCLEOTIDE SEQUENCE</scope>
</reference>
<dbReference type="EMBL" id="CAJOBR010032003">
    <property type="protein sequence ID" value="CAF4997387.1"/>
    <property type="molecule type" value="Genomic_DNA"/>
</dbReference>
<evidence type="ECO:0000313" key="2">
    <source>
        <dbReference type="Proteomes" id="UP000663848"/>
    </source>
</evidence>
<sequence>DSMDSILPCYPSSNDLLLTNVPTRELNEKQLEQRQRYGYYKTTMITTSQHDHHQWMTTLSQSWNIHRDVLEFNFRKLLTLVDRLAHRRMYHFSTNAQHEYLSLEEYKVALEFYLQMDHELFYMKTCSYQDSQSIENEPKNIFLTNERPPYGHYTMDACQQQSCCLCYPFHRLKQKPPSLLQRHRESQSTIQHIFVNGFRSILNCPAACTTQNTIYVLTCPCQQFDYIGETSLSLPHRLTCNFLR</sequence>
<proteinExistence type="predicted"/>
<feature type="non-terminal residue" evidence="1">
    <location>
        <position position="244"/>
    </location>
</feature>